<gene>
    <name evidence="15" type="ORF">JTE90_008208</name>
</gene>
<dbReference type="InterPro" id="IPR038045">
    <property type="entry name" value="PHF10_PHD_finger_1"/>
</dbReference>
<sequence length="802" mass="90687">MENSERKPDWIPTSFSGTAETGDSVSQPAPAEPAPDDQSFDIISRQKINMVGQTTPPKPTADAPPISMFEDDTRSSWSGEPPKQMTIADEELQNSMKSSESTPSQPFAETKEEQFKDESAVKVLKEESQDSVFIKPQEESQDNATIKLPEELQDSVSIKPLKESQENVSIKNQEEIQDSISNKPLEESQENVIVKPQEETQDVFMKPLEEESVDDTLCKPQDEESADVFMKPQEESQDNVFIQTQEEETQEKVCVKSQEESQDSVFTKPQIETQDEAFIKPQEESQDSVFIKPQEHESLDSVSMKPQEEESQDISMTETPTSPTSKDESIGNSQNSISSPKPNLEEPKSNGLPKSSAEESQKDVFLKPSEKSPKSAVLKETTEGEPEKKAEEEKTREFPPEGLFEYMWPQENGEFYMLQEQISDYLGLKSFRRKYQSKLTRRNVEMEERQFLREKNVVTEMQCDLGLTALKSDEVLELMSREYPDHYAEYIKVLRERQQQTITEKHKEFVATNSDKNKMNDLVRKAMKSAAEYNAHLNQERREERKSCMDLQTYTIHYPRSNKPKPEVNTKPGKYPVALLPGQFQDYYKEYTSDELKYLPVNTVLYGPLKELQGGEVVSSESEDSSASDKSCSSSSDEGSSSESEDKGSTKAEPEYKPKVKPNAVCKTCKKGSSEPTKDELVHCADCDNSAHPACIELSPEVVEVLRTYPWQCTDCKVCSQCRNPDDEDKMLFCDTCDRGYHTFCVGLKALPMGKWVCRRCGTCSGCGATRPGDKAQWNCEGGESGKTPKILCQTCFKGKKR</sequence>
<feature type="region of interest" description="Disordered" evidence="13">
    <location>
        <begin position="1"/>
        <end position="129"/>
    </location>
</feature>
<dbReference type="InterPro" id="IPR011011">
    <property type="entry name" value="Znf_FYVE_PHD"/>
</dbReference>
<keyword evidence="11" id="KW-0539">Nucleus</keyword>
<evidence type="ECO:0000256" key="3">
    <source>
        <dbReference type="ARBA" id="ARBA00016995"/>
    </source>
</evidence>
<feature type="domain" description="PHD-type" evidence="14">
    <location>
        <begin position="713"/>
        <end position="764"/>
    </location>
</feature>
<accession>A0AAV6TUB2</accession>
<feature type="region of interest" description="Disordered" evidence="13">
    <location>
        <begin position="209"/>
        <end position="398"/>
    </location>
</feature>
<evidence type="ECO:0000256" key="12">
    <source>
        <dbReference type="PROSITE-ProRule" id="PRU00146"/>
    </source>
</evidence>
<feature type="compositionally biased region" description="Basic and acidic residues" evidence="13">
    <location>
        <begin position="109"/>
        <end position="128"/>
    </location>
</feature>
<feature type="region of interest" description="Disordered" evidence="13">
    <location>
        <begin position="615"/>
        <end position="656"/>
    </location>
</feature>
<evidence type="ECO:0000313" key="16">
    <source>
        <dbReference type="Proteomes" id="UP000827092"/>
    </source>
</evidence>
<dbReference type="PANTHER" id="PTHR45888:SF4">
    <property type="entry name" value="PHD FINGER PROTEIN 10"/>
    <property type="match status" value="1"/>
</dbReference>
<proteinExistence type="inferred from homology"/>
<evidence type="ECO:0000256" key="11">
    <source>
        <dbReference type="ARBA" id="ARBA00023242"/>
    </source>
</evidence>
<feature type="compositionally biased region" description="Basic and acidic residues" evidence="13">
    <location>
        <begin position="380"/>
        <end position="398"/>
    </location>
</feature>
<keyword evidence="4" id="KW-0479">Metal-binding</keyword>
<keyword evidence="5" id="KW-0677">Repeat</keyword>
<dbReference type="EMBL" id="JAFNEN010001036">
    <property type="protein sequence ID" value="KAG8175289.1"/>
    <property type="molecule type" value="Genomic_DNA"/>
</dbReference>
<evidence type="ECO:0000256" key="10">
    <source>
        <dbReference type="ARBA" id="ARBA00023163"/>
    </source>
</evidence>
<evidence type="ECO:0000256" key="1">
    <source>
        <dbReference type="ARBA" id="ARBA00004123"/>
    </source>
</evidence>
<evidence type="ECO:0000256" key="8">
    <source>
        <dbReference type="ARBA" id="ARBA00022902"/>
    </source>
</evidence>
<evidence type="ECO:0000256" key="2">
    <source>
        <dbReference type="ARBA" id="ARBA00006097"/>
    </source>
</evidence>
<dbReference type="Proteomes" id="UP000827092">
    <property type="component" value="Unassembled WGS sequence"/>
</dbReference>
<dbReference type="SMART" id="SM00249">
    <property type="entry name" value="PHD"/>
    <property type="match status" value="2"/>
</dbReference>
<dbReference type="GO" id="GO:0007399">
    <property type="term" value="P:nervous system development"/>
    <property type="evidence" value="ECO:0007669"/>
    <property type="project" value="UniProtKB-KW"/>
</dbReference>
<evidence type="ECO:0000256" key="5">
    <source>
        <dbReference type="ARBA" id="ARBA00022737"/>
    </source>
</evidence>
<comment type="similarity">
    <text evidence="2">Belongs to the SAYP family.</text>
</comment>
<protein>
    <recommendedName>
        <fullName evidence="3">PHD finger protein 10</fullName>
    </recommendedName>
</protein>
<dbReference type="InterPro" id="IPR019787">
    <property type="entry name" value="Znf_PHD-finger"/>
</dbReference>
<keyword evidence="9" id="KW-0805">Transcription regulation</keyword>
<feature type="compositionally biased region" description="Polar residues" evidence="13">
    <location>
        <begin position="13"/>
        <end position="27"/>
    </location>
</feature>
<keyword evidence="7" id="KW-0862">Zinc</keyword>
<dbReference type="AlphaFoldDB" id="A0AAV6TUB2"/>
<evidence type="ECO:0000259" key="14">
    <source>
        <dbReference type="PROSITE" id="PS50016"/>
    </source>
</evidence>
<keyword evidence="6 12" id="KW-0863">Zinc-finger</keyword>
<evidence type="ECO:0000256" key="9">
    <source>
        <dbReference type="ARBA" id="ARBA00023015"/>
    </source>
</evidence>
<dbReference type="CDD" id="cd15529">
    <property type="entry name" value="PHD2_PHF10"/>
    <property type="match status" value="1"/>
</dbReference>
<dbReference type="CDD" id="cd21085">
    <property type="entry name" value="WH_NTD_PHF10"/>
    <property type="match status" value="1"/>
</dbReference>
<organism evidence="15 16">
    <name type="scientific">Oedothorax gibbosus</name>
    <dbReference type="NCBI Taxonomy" id="931172"/>
    <lineage>
        <taxon>Eukaryota</taxon>
        <taxon>Metazoa</taxon>
        <taxon>Ecdysozoa</taxon>
        <taxon>Arthropoda</taxon>
        <taxon>Chelicerata</taxon>
        <taxon>Arachnida</taxon>
        <taxon>Araneae</taxon>
        <taxon>Araneomorphae</taxon>
        <taxon>Entelegynae</taxon>
        <taxon>Araneoidea</taxon>
        <taxon>Linyphiidae</taxon>
        <taxon>Erigoninae</taxon>
        <taxon>Oedothorax</taxon>
    </lineage>
</organism>
<evidence type="ECO:0000256" key="7">
    <source>
        <dbReference type="ARBA" id="ARBA00022833"/>
    </source>
</evidence>
<dbReference type="InterPro" id="IPR001965">
    <property type="entry name" value="Znf_PHD"/>
</dbReference>
<feature type="compositionally biased region" description="Polar residues" evidence="13">
    <location>
        <begin position="313"/>
        <end position="341"/>
    </location>
</feature>
<dbReference type="CDD" id="cd15528">
    <property type="entry name" value="PHD1_PHF10"/>
    <property type="match status" value="1"/>
</dbReference>
<keyword evidence="16" id="KW-1185">Reference proteome</keyword>
<feature type="compositionally biased region" description="Basic and acidic residues" evidence="13">
    <location>
        <begin position="356"/>
        <end position="373"/>
    </location>
</feature>
<feature type="compositionally biased region" description="Basic and acidic residues" evidence="13">
    <location>
        <begin position="250"/>
        <end position="259"/>
    </location>
</feature>
<dbReference type="Gene3D" id="3.30.40.10">
    <property type="entry name" value="Zinc/RING finger domain, C3HC4 (zinc finger)"/>
    <property type="match status" value="1"/>
</dbReference>
<evidence type="ECO:0000313" key="15">
    <source>
        <dbReference type="EMBL" id="KAG8175289.1"/>
    </source>
</evidence>
<comment type="caution">
    <text evidence="15">The sequence shown here is derived from an EMBL/GenBank/DDBJ whole genome shotgun (WGS) entry which is preliminary data.</text>
</comment>
<dbReference type="Pfam" id="PF00628">
    <property type="entry name" value="PHD"/>
    <property type="match status" value="2"/>
</dbReference>
<dbReference type="InterPro" id="IPR013083">
    <property type="entry name" value="Znf_RING/FYVE/PHD"/>
</dbReference>
<dbReference type="SUPFAM" id="SSF57903">
    <property type="entry name" value="FYVE/PHD zinc finger"/>
    <property type="match status" value="2"/>
</dbReference>
<feature type="compositionally biased region" description="Basic and acidic residues" evidence="13">
    <location>
        <begin position="644"/>
        <end position="656"/>
    </location>
</feature>
<evidence type="ECO:0000256" key="4">
    <source>
        <dbReference type="ARBA" id="ARBA00022723"/>
    </source>
</evidence>
<feature type="compositionally biased region" description="Polar residues" evidence="13">
    <location>
        <begin position="263"/>
        <end position="272"/>
    </location>
</feature>
<feature type="compositionally biased region" description="Polar residues" evidence="13">
    <location>
        <begin position="93"/>
        <end position="107"/>
    </location>
</feature>
<keyword evidence="8" id="KW-0524">Neurogenesis</keyword>
<reference evidence="15 16" key="1">
    <citation type="journal article" date="2022" name="Nat. Ecol. Evol.">
        <title>A masculinizing supergene underlies an exaggerated male reproductive morph in a spider.</title>
        <authorList>
            <person name="Hendrickx F."/>
            <person name="De Corte Z."/>
            <person name="Sonet G."/>
            <person name="Van Belleghem S.M."/>
            <person name="Kostlbacher S."/>
            <person name="Vangestel C."/>
        </authorList>
    </citation>
    <scope>NUCLEOTIDE SEQUENCE [LARGE SCALE GENOMIC DNA]</scope>
    <source>
        <strain evidence="15">W744_W776</strain>
    </source>
</reference>
<evidence type="ECO:0000256" key="6">
    <source>
        <dbReference type="ARBA" id="ARBA00022771"/>
    </source>
</evidence>
<evidence type="ECO:0000256" key="13">
    <source>
        <dbReference type="SAM" id="MobiDB-lite"/>
    </source>
</evidence>
<comment type="subcellular location">
    <subcellularLocation>
        <location evidence="1">Nucleus</location>
    </subcellularLocation>
</comment>
<dbReference type="GO" id="GO:0008270">
    <property type="term" value="F:zinc ion binding"/>
    <property type="evidence" value="ECO:0007669"/>
    <property type="project" value="UniProtKB-KW"/>
</dbReference>
<name>A0AAV6TUB2_9ARAC</name>
<feature type="region of interest" description="Disordered" evidence="13">
    <location>
        <begin position="163"/>
        <end position="190"/>
    </location>
</feature>
<feature type="compositionally biased region" description="Low complexity" evidence="13">
    <location>
        <begin position="628"/>
        <end position="642"/>
    </location>
</feature>
<dbReference type="PROSITE" id="PS50016">
    <property type="entry name" value="ZF_PHD_2"/>
    <property type="match status" value="1"/>
</dbReference>
<dbReference type="GO" id="GO:0071564">
    <property type="term" value="C:npBAF complex"/>
    <property type="evidence" value="ECO:0007669"/>
    <property type="project" value="InterPro"/>
</dbReference>
<keyword evidence="10" id="KW-0804">Transcription</keyword>
<dbReference type="PANTHER" id="PTHR45888">
    <property type="entry name" value="HL01030P-RELATED"/>
    <property type="match status" value="1"/>
</dbReference>